<comment type="similarity">
    <text evidence="5">Belongs to the OMP decarboxylase family. Type 2 subfamily.</text>
</comment>
<dbReference type="GO" id="GO:0004588">
    <property type="term" value="F:orotate phosphoribosyltransferase activity"/>
    <property type="evidence" value="ECO:0007669"/>
    <property type="project" value="UniProtKB-EC"/>
</dbReference>
<dbReference type="PANTHER" id="PTHR43375:SF1">
    <property type="entry name" value="OROTIDINE 5'-PHOSPHATE DECARBOXYLASE"/>
    <property type="match status" value="1"/>
</dbReference>
<reference evidence="18 19" key="1">
    <citation type="submission" date="2017-12" db="EMBL/GenBank/DDBJ databases">
        <title>Sequencing, de novo assembly and annotation of complete genome of a new Thraustochytrid species, strain FCC1311.</title>
        <authorList>
            <person name="Sedici K."/>
            <person name="Godart F."/>
            <person name="Aiese Cigliano R."/>
            <person name="Sanseverino W."/>
            <person name="Barakat M."/>
            <person name="Ortet P."/>
            <person name="Marechal E."/>
            <person name="Cagnac O."/>
            <person name="Amato A."/>
        </authorList>
    </citation>
    <scope>NUCLEOTIDE SEQUENCE [LARGE SCALE GENOMIC DNA]</scope>
</reference>
<evidence type="ECO:0000256" key="7">
    <source>
        <dbReference type="ARBA" id="ARBA00011971"/>
    </source>
</evidence>
<evidence type="ECO:0000256" key="14">
    <source>
        <dbReference type="ARBA" id="ARBA00023239"/>
    </source>
</evidence>
<protein>
    <recommendedName>
        <fullName evidence="9">Orotidine 5'-phosphate decarboxylase</fullName>
        <ecNumber evidence="7">2.4.2.10</ecNumber>
        <ecNumber evidence="8">4.1.1.23</ecNumber>
    </recommendedName>
    <alternativeName>
        <fullName evidence="15">OMP decarboxylase</fullName>
    </alternativeName>
</protein>
<keyword evidence="19" id="KW-1185">Reference proteome</keyword>
<dbReference type="FunCoup" id="A0A2R5GD95">
    <property type="interactions" value="49"/>
</dbReference>
<keyword evidence="13" id="KW-0665">Pyrimidine biosynthesis</keyword>
<evidence type="ECO:0000256" key="2">
    <source>
        <dbReference type="ARBA" id="ARBA00004861"/>
    </source>
</evidence>
<dbReference type="Gene3D" id="3.20.20.70">
    <property type="entry name" value="Aldolase class I"/>
    <property type="match status" value="1"/>
</dbReference>
<dbReference type="SUPFAM" id="SSF53271">
    <property type="entry name" value="PRTase-like"/>
    <property type="match status" value="1"/>
</dbReference>
<keyword evidence="12" id="KW-0210">Decarboxylase</keyword>
<evidence type="ECO:0000256" key="15">
    <source>
        <dbReference type="ARBA" id="ARBA00033428"/>
    </source>
</evidence>
<evidence type="ECO:0000256" key="12">
    <source>
        <dbReference type="ARBA" id="ARBA00022793"/>
    </source>
</evidence>
<evidence type="ECO:0000256" key="3">
    <source>
        <dbReference type="ARBA" id="ARBA00004889"/>
    </source>
</evidence>
<dbReference type="InterPro" id="IPR001754">
    <property type="entry name" value="OMPdeCOase_dom"/>
</dbReference>
<dbReference type="GO" id="GO:0044205">
    <property type="term" value="P:'de novo' UMP biosynthetic process"/>
    <property type="evidence" value="ECO:0007669"/>
    <property type="project" value="UniProtKB-UniPathway"/>
</dbReference>
<dbReference type="EC" id="4.1.1.23" evidence="8"/>
<dbReference type="InterPro" id="IPR004467">
    <property type="entry name" value="Or_phspho_trans_dom"/>
</dbReference>
<dbReference type="NCBIfam" id="TIGR02127">
    <property type="entry name" value="pyrF_sub2"/>
    <property type="match status" value="1"/>
</dbReference>
<dbReference type="UniPathway" id="UPA00070">
    <property type="reaction ID" value="UER00119"/>
</dbReference>
<evidence type="ECO:0000256" key="10">
    <source>
        <dbReference type="ARBA" id="ARBA00022676"/>
    </source>
</evidence>
<dbReference type="Pfam" id="PF00156">
    <property type="entry name" value="Pribosyltran"/>
    <property type="match status" value="1"/>
</dbReference>
<dbReference type="GO" id="GO:0006207">
    <property type="term" value="P:'de novo' pyrimidine nucleobase biosynthetic process"/>
    <property type="evidence" value="ECO:0007669"/>
    <property type="project" value="InterPro"/>
</dbReference>
<keyword evidence="14" id="KW-0456">Lyase</keyword>
<dbReference type="InterPro" id="IPR023031">
    <property type="entry name" value="OPRT"/>
</dbReference>
<dbReference type="FunFam" id="3.40.50.2020:FF:000008">
    <property type="entry name" value="Orotate phosphoribosyltransferase"/>
    <property type="match status" value="1"/>
</dbReference>
<accession>A0A2R5GD95</accession>
<evidence type="ECO:0000256" key="9">
    <source>
        <dbReference type="ARBA" id="ARBA00021923"/>
    </source>
</evidence>
<feature type="domain" description="Orotidine 5'-phosphate decarboxylase" evidence="17">
    <location>
        <begin position="18"/>
        <end position="261"/>
    </location>
</feature>
<dbReference type="Proteomes" id="UP000241890">
    <property type="component" value="Unassembled WGS sequence"/>
</dbReference>
<dbReference type="NCBIfam" id="TIGR00336">
    <property type="entry name" value="pyrE"/>
    <property type="match status" value="1"/>
</dbReference>
<keyword evidence="10 18" id="KW-0328">Glycosyltransferase</keyword>
<evidence type="ECO:0000256" key="16">
    <source>
        <dbReference type="ARBA" id="ARBA00049157"/>
    </source>
</evidence>
<evidence type="ECO:0000259" key="17">
    <source>
        <dbReference type="SMART" id="SM00934"/>
    </source>
</evidence>
<gene>
    <name evidence="18" type="ORF">FCC1311_023612</name>
</gene>
<dbReference type="PANTHER" id="PTHR43375">
    <property type="entry name" value="OROTIDINE 5'-PHOSPHATE DECARBOXYLASE"/>
    <property type="match status" value="1"/>
</dbReference>
<comment type="function">
    <text evidence="1">Catalyzes the transfer of a ribosyl phosphate group from 5-phosphoribose 1-diphosphate to orotate, leading to the formation of orotidine monophosphate (OMP).</text>
</comment>
<comment type="pathway">
    <text evidence="2">Pyrimidine metabolism; UMP biosynthesis via de novo pathway; UMP from orotate: step 2/2.</text>
</comment>
<dbReference type="SMART" id="SM00934">
    <property type="entry name" value="OMPdecase"/>
    <property type="match status" value="1"/>
</dbReference>
<evidence type="ECO:0000256" key="5">
    <source>
        <dbReference type="ARBA" id="ARBA00008847"/>
    </source>
</evidence>
<dbReference type="OrthoDB" id="5553476at2759"/>
<dbReference type="Pfam" id="PF00215">
    <property type="entry name" value="OMPdecase"/>
    <property type="match status" value="1"/>
</dbReference>
<dbReference type="InterPro" id="IPR011060">
    <property type="entry name" value="RibuloseP-bd_barrel"/>
</dbReference>
<dbReference type="GO" id="GO:0004590">
    <property type="term" value="F:orotidine-5'-phosphate decarboxylase activity"/>
    <property type="evidence" value="ECO:0007669"/>
    <property type="project" value="UniProtKB-EC"/>
</dbReference>
<comment type="similarity">
    <text evidence="4">Belongs to the purine/pyrimidine phosphoribosyltransferase family. PyrE subfamily.</text>
</comment>
<evidence type="ECO:0000256" key="11">
    <source>
        <dbReference type="ARBA" id="ARBA00022679"/>
    </source>
</evidence>
<dbReference type="Gene3D" id="3.40.50.2020">
    <property type="match status" value="1"/>
</dbReference>
<keyword evidence="11 18" id="KW-0808">Transferase</keyword>
<dbReference type="CDD" id="cd06223">
    <property type="entry name" value="PRTases_typeI"/>
    <property type="match status" value="1"/>
</dbReference>
<dbReference type="InterPro" id="IPR000836">
    <property type="entry name" value="PRTase_dom"/>
</dbReference>
<comment type="caution">
    <text evidence="18">The sequence shown here is derived from an EMBL/GenBank/DDBJ whole genome shotgun (WGS) entry which is preliminary data.</text>
</comment>
<evidence type="ECO:0000256" key="13">
    <source>
        <dbReference type="ARBA" id="ARBA00022975"/>
    </source>
</evidence>
<name>A0A2R5GD95_9STRA</name>
<comment type="subunit">
    <text evidence="6">Homodimer.</text>
</comment>
<evidence type="ECO:0000256" key="6">
    <source>
        <dbReference type="ARBA" id="ARBA00011738"/>
    </source>
</evidence>
<evidence type="ECO:0000313" key="18">
    <source>
        <dbReference type="EMBL" id="GBG26141.1"/>
    </source>
</evidence>
<dbReference type="InterPro" id="IPR011995">
    <property type="entry name" value="OMPdecase_type-2"/>
</dbReference>
<dbReference type="InterPro" id="IPR029057">
    <property type="entry name" value="PRTase-like"/>
</dbReference>
<dbReference type="EC" id="2.4.2.10" evidence="7"/>
<dbReference type="EMBL" id="BEYU01000019">
    <property type="protein sequence ID" value="GBG26141.1"/>
    <property type="molecule type" value="Genomic_DNA"/>
</dbReference>
<dbReference type="CDD" id="cd04725">
    <property type="entry name" value="OMP_decarboxylase_like"/>
    <property type="match status" value="1"/>
</dbReference>
<dbReference type="SUPFAM" id="SSF51366">
    <property type="entry name" value="Ribulose-phoshate binding barrel"/>
    <property type="match status" value="1"/>
</dbReference>
<dbReference type="AlphaFoldDB" id="A0A2R5GD95"/>
<dbReference type="InParanoid" id="A0A2R5GD95"/>
<comment type="catalytic activity">
    <reaction evidence="16">
        <text>orotidine 5'-phosphate + H(+) = UMP + CO2</text>
        <dbReference type="Rhea" id="RHEA:11596"/>
        <dbReference type="ChEBI" id="CHEBI:15378"/>
        <dbReference type="ChEBI" id="CHEBI:16526"/>
        <dbReference type="ChEBI" id="CHEBI:57538"/>
        <dbReference type="ChEBI" id="CHEBI:57865"/>
        <dbReference type="EC" id="4.1.1.23"/>
    </reaction>
</comment>
<proteinExistence type="inferred from homology"/>
<evidence type="ECO:0000256" key="4">
    <source>
        <dbReference type="ARBA" id="ARBA00006340"/>
    </source>
</evidence>
<organism evidence="18 19">
    <name type="scientific">Hondaea fermentalgiana</name>
    <dbReference type="NCBI Taxonomy" id="2315210"/>
    <lineage>
        <taxon>Eukaryota</taxon>
        <taxon>Sar</taxon>
        <taxon>Stramenopiles</taxon>
        <taxon>Bigyra</taxon>
        <taxon>Labyrinthulomycetes</taxon>
        <taxon>Thraustochytrida</taxon>
        <taxon>Thraustochytriidae</taxon>
        <taxon>Hondaea</taxon>
    </lineage>
</organism>
<dbReference type="HAMAP" id="MF_01208">
    <property type="entry name" value="PyrE"/>
    <property type="match status" value="1"/>
</dbReference>
<evidence type="ECO:0000313" key="19">
    <source>
        <dbReference type="Proteomes" id="UP000241890"/>
    </source>
</evidence>
<sequence>MPSFFATLEARVKAANSLVCVGLDPHAEDVAKVKKDKGIESDAEAAFEFSKALIEATQHVAAAYKPNAAFFEAFGAEGVEALQRVVAAVPAEIPVVLDVKRGDISSTAKAYATAAYDAYKAHCVTLSPYMGEDSIAPFVGEDETRGAFVLCKTSNPSSEDLETVALTEGGLLYERVAKLCEKWNAKDNVGLVVGATDVEALAKSRAAAPSLWILAPGVGFQGGDLEAAAKAGLRADGMGLLVPVSRGIARAEDPKAAAEKFRDLLNGVRKAAEDAEPAAKRAKTEGAEEALEPFQKQFFELALRCEVLKFGKFTLKSGRESPYFFNAGLFNSGSALDGLGEFYAEAIMRSKVEFDVLFGPAYKGIPLASVIATALYRKYGKDTPVAYNRKEKKDHGEGGLLVGAPVRGKRVLVVDDVITAGTAVRECIEMLSVEDASIIGVVIALDRQERAKEGSLSAIQAVKKEFGFDVHSIVCLDDLLAFLRSSGTTFDDSVLTAVEAYRKEYGVDK</sequence>
<evidence type="ECO:0000256" key="1">
    <source>
        <dbReference type="ARBA" id="ARBA00003769"/>
    </source>
</evidence>
<comment type="pathway">
    <text evidence="3">Pyrimidine metabolism; UMP biosynthesis via de novo pathway; UMP from orotate: step 1/2.</text>
</comment>
<evidence type="ECO:0000256" key="8">
    <source>
        <dbReference type="ARBA" id="ARBA00012321"/>
    </source>
</evidence>
<dbReference type="InterPro" id="IPR013785">
    <property type="entry name" value="Aldolase_TIM"/>
</dbReference>